<dbReference type="Proteomes" id="UP000767446">
    <property type="component" value="Unassembled WGS sequence"/>
</dbReference>
<dbReference type="SMART" id="SM00560">
    <property type="entry name" value="LamGL"/>
    <property type="match status" value="1"/>
</dbReference>
<keyword evidence="1" id="KW-0732">Signal</keyword>
<dbReference type="EMBL" id="JADQBC010000075">
    <property type="protein sequence ID" value="MBR8828539.1"/>
    <property type="molecule type" value="Genomic_DNA"/>
</dbReference>
<comment type="caution">
    <text evidence="4">The sequence shown here is derived from an EMBL/GenBank/DDBJ whole genome shotgun (WGS) entry which is preliminary data.</text>
</comment>
<dbReference type="InterPro" id="IPR013320">
    <property type="entry name" value="ConA-like_dom_sf"/>
</dbReference>
<dbReference type="AlphaFoldDB" id="A0A941JMS2"/>
<dbReference type="InterPro" id="IPR006558">
    <property type="entry name" value="LamG-like"/>
</dbReference>
<sequence length="780" mass="87974">MENINNAERSVSSLLADDDLIMQLKFDETSGIKAADSSPYGNDNFGQLRKGASFQDVGDKIAGVVKLDGINDYVHVNDSDINLGINAKRTVSLWFKADDVDISNRKQILYEEGGNTKGLNIYINNGFLYVGGWNQPISKWHGTYLASDAISDDTWHHVTLVLDAINGLKSTTDDAFLAYLDGELMGTGKGSQLDKRVDNIGIGSLNQTTKFHDGNAKGTSTNSFAGMIEDVRVYNRALTADEIDILFQYTNAPTFQIGMNLYPVHYQGTTRPFLDLFKMSHPWLPRNDKGLVPREQHLLNLDENGWVKSLPEPEDPEEYYYVHTKIFNQIDGHYPAGKYIVLYDGEGEIEYGWNIDKDEAASTPGRDVIYVDPLKSPSTGVPLTITETDPNDTGNYIRNIHIVQEQYETTFATEIFAPDYLDIIDDFEVLRFMEWMVTNNAQQKEWSDRPTPATATFSGMFQGLNGVPVEYMVELANRVQADPWFNMPHQATDEYIENFAQYVKDHLDPNLDVYLQYSNETWHDNFSQYAWILEQAKNEWPNSPESDINLIMDWYGRRTTEVTQIWDEVFGAEKDRVTGIMAVKSASVPLAERVLEYKWTTEPKSHAEYGIDALSMGAYFGSYLGFSHNQTEVKSWTNDPDGGLDKLFEEVTTGGVLSTGLVGGALQLAYDNIQGHAAVAEQHDLDFIAYEAGQNITPYDSVKNNKAIVDLFIKANRDPRMGEVYRDFYTTWNELTDGGLIMNFSDVDIADKYGSYGLFEYMGQPQDELYKYNAIIGLIG</sequence>
<accession>A0A941JMS2</accession>
<evidence type="ECO:0000313" key="5">
    <source>
        <dbReference type="Proteomes" id="UP000767446"/>
    </source>
</evidence>
<organism evidence="4 5">
    <name type="scientific">Gomphosphaeria aponina SAG 52.96 = DSM 107014</name>
    <dbReference type="NCBI Taxonomy" id="1521640"/>
    <lineage>
        <taxon>Bacteria</taxon>
        <taxon>Bacillati</taxon>
        <taxon>Cyanobacteriota</taxon>
        <taxon>Cyanophyceae</taxon>
        <taxon>Oscillatoriophycideae</taxon>
        <taxon>Chroococcales</taxon>
        <taxon>Gomphosphaeriaceae</taxon>
        <taxon>Gomphosphaeria</taxon>
    </lineage>
</organism>
<gene>
    <name evidence="4" type="ORF">DSM107014_11685</name>
</gene>
<reference evidence="4" key="1">
    <citation type="submission" date="2021-02" db="EMBL/GenBank/DDBJ databases">
        <title>Metagenome analyses of Stigonema ocellatum DSM 106950, Chlorogloea purpurea SAG 13.99 and Gomphosphaeria aponina DSM 107014.</title>
        <authorList>
            <person name="Marter P."/>
            <person name="Huang S."/>
        </authorList>
    </citation>
    <scope>NUCLEOTIDE SEQUENCE</scope>
    <source>
        <strain evidence="4">JP213</strain>
    </source>
</reference>
<dbReference type="Pfam" id="PF13385">
    <property type="entry name" value="Laminin_G_3"/>
    <property type="match status" value="1"/>
</dbReference>
<evidence type="ECO:0000256" key="1">
    <source>
        <dbReference type="ARBA" id="ARBA00022729"/>
    </source>
</evidence>
<evidence type="ECO:0000259" key="3">
    <source>
        <dbReference type="SMART" id="SM00560"/>
    </source>
</evidence>
<keyword evidence="2" id="KW-1015">Disulfide bond</keyword>
<dbReference type="SUPFAM" id="SSF49899">
    <property type="entry name" value="Concanavalin A-like lectins/glucanases"/>
    <property type="match status" value="1"/>
</dbReference>
<evidence type="ECO:0000313" key="4">
    <source>
        <dbReference type="EMBL" id="MBR8828539.1"/>
    </source>
</evidence>
<feature type="domain" description="LamG-like jellyroll fold" evidence="3">
    <location>
        <begin position="87"/>
        <end position="241"/>
    </location>
</feature>
<proteinExistence type="predicted"/>
<name>A0A941JMS2_9CHRO</name>
<evidence type="ECO:0000256" key="2">
    <source>
        <dbReference type="ARBA" id="ARBA00023157"/>
    </source>
</evidence>
<dbReference type="Gene3D" id="2.60.120.200">
    <property type="match status" value="1"/>
</dbReference>
<protein>
    <submittedName>
        <fullName evidence="4">LamG domain-containing protein</fullName>
    </submittedName>
</protein>